<dbReference type="OrthoDB" id="2610059at2"/>
<reference evidence="2 3" key="1">
    <citation type="journal article" date="2012" name="J. Bacteriol.">
        <title>Complete genome sequences of Desulfosporosinus orientis DSM765T, Desulfosporosinus youngiae DSM17734T, Desulfosporosinus meridiei DSM13257T, and Desulfosporosinus acidiphilus DSM22704T.</title>
        <authorList>
            <person name="Pester M."/>
            <person name="Brambilla E."/>
            <person name="Alazard D."/>
            <person name="Rattei T."/>
            <person name="Weinmaier T."/>
            <person name="Han J."/>
            <person name="Lucas S."/>
            <person name="Lapidus A."/>
            <person name="Cheng J.F."/>
            <person name="Goodwin L."/>
            <person name="Pitluck S."/>
            <person name="Peters L."/>
            <person name="Ovchinnikova G."/>
            <person name="Teshima H."/>
            <person name="Detter J.C."/>
            <person name="Han C.S."/>
            <person name="Tapia R."/>
            <person name="Land M.L."/>
            <person name="Hauser L."/>
            <person name="Kyrpides N.C."/>
            <person name="Ivanova N.N."/>
            <person name="Pagani I."/>
            <person name="Huntmann M."/>
            <person name="Wei C.L."/>
            <person name="Davenport K.W."/>
            <person name="Daligault H."/>
            <person name="Chain P.S."/>
            <person name="Chen A."/>
            <person name="Mavromatis K."/>
            <person name="Markowitz V."/>
            <person name="Szeto E."/>
            <person name="Mikhailova N."/>
            <person name="Pati A."/>
            <person name="Wagner M."/>
            <person name="Woyke T."/>
            <person name="Ollivier B."/>
            <person name="Klenk H.P."/>
            <person name="Spring S."/>
            <person name="Loy A."/>
        </authorList>
    </citation>
    <scope>NUCLEOTIDE SEQUENCE [LARGE SCALE GENOMIC DNA]</scope>
    <source>
        <strain evidence="3">DSM 22704 / JCM 16185 / SJ4</strain>
    </source>
</reference>
<evidence type="ECO:0008006" key="4">
    <source>
        <dbReference type="Google" id="ProtNLM"/>
    </source>
</evidence>
<keyword evidence="3" id="KW-1185">Reference proteome</keyword>
<feature type="signal peptide" evidence="1">
    <location>
        <begin position="1"/>
        <end position="20"/>
    </location>
</feature>
<dbReference type="STRING" id="646529.Desaci_2077"/>
<dbReference type="Proteomes" id="UP000002892">
    <property type="component" value="Chromosome"/>
</dbReference>
<accession>I4D5H5</accession>
<dbReference type="EMBL" id="CP003639">
    <property type="protein sequence ID" value="AFM41049.1"/>
    <property type="molecule type" value="Genomic_DNA"/>
</dbReference>
<dbReference type="PROSITE" id="PS51257">
    <property type="entry name" value="PROKAR_LIPOPROTEIN"/>
    <property type="match status" value="1"/>
</dbReference>
<evidence type="ECO:0000256" key="1">
    <source>
        <dbReference type="SAM" id="SignalP"/>
    </source>
</evidence>
<organism evidence="2 3">
    <name type="scientific">Desulfosporosinus acidiphilus (strain DSM 22704 / JCM 16185 / SJ4)</name>
    <dbReference type="NCBI Taxonomy" id="646529"/>
    <lineage>
        <taxon>Bacteria</taxon>
        <taxon>Bacillati</taxon>
        <taxon>Bacillota</taxon>
        <taxon>Clostridia</taxon>
        <taxon>Eubacteriales</taxon>
        <taxon>Desulfitobacteriaceae</taxon>
        <taxon>Desulfosporosinus</taxon>
    </lineage>
</organism>
<dbReference type="KEGG" id="dai:Desaci_2077"/>
<feature type="chain" id="PRO_5039073989" description="Lipoprotein" evidence="1">
    <location>
        <begin position="21"/>
        <end position="119"/>
    </location>
</feature>
<dbReference type="eggNOG" id="ENOG502ZW3W">
    <property type="taxonomic scope" value="Bacteria"/>
</dbReference>
<evidence type="ECO:0000313" key="2">
    <source>
        <dbReference type="EMBL" id="AFM41049.1"/>
    </source>
</evidence>
<evidence type="ECO:0000313" key="3">
    <source>
        <dbReference type="Proteomes" id="UP000002892"/>
    </source>
</evidence>
<dbReference type="AlphaFoldDB" id="I4D5H5"/>
<proteinExistence type="predicted"/>
<dbReference type="RefSeq" id="WP_014827053.1">
    <property type="nucleotide sequence ID" value="NC_018068.1"/>
</dbReference>
<sequence>MKMRLLSFMVLMMVSVGLLGCSQRTFEGNNIKERDVLYASMIIFNNDTYYLSSELISKDNLGDQIGQVEKQVIPSPKNNGEANECPVGTKIFQIKGVDVRESVAVYFQNEYRKASTMVH</sequence>
<gene>
    <name evidence="2" type="ordered locus">Desaci_2077</name>
</gene>
<dbReference type="HOGENOM" id="CLU_2057560_0_0_9"/>
<name>I4D5H5_DESAJ</name>
<keyword evidence="1" id="KW-0732">Signal</keyword>
<protein>
    <recommendedName>
        <fullName evidence="4">Lipoprotein</fullName>
    </recommendedName>
</protein>